<organism evidence="1 2">
    <name type="scientific">Cuscuta campestris</name>
    <dbReference type="NCBI Taxonomy" id="132261"/>
    <lineage>
        <taxon>Eukaryota</taxon>
        <taxon>Viridiplantae</taxon>
        <taxon>Streptophyta</taxon>
        <taxon>Embryophyta</taxon>
        <taxon>Tracheophyta</taxon>
        <taxon>Spermatophyta</taxon>
        <taxon>Magnoliopsida</taxon>
        <taxon>eudicotyledons</taxon>
        <taxon>Gunneridae</taxon>
        <taxon>Pentapetalae</taxon>
        <taxon>asterids</taxon>
        <taxon>lamiids</taxon>
        <taxon>Solanales</taxon>
        <taxon>Convolvulaceae</taxon>
        <taxon>Cuscuteae</taxon>
        <taxon>Cuscuta</taxon>
        <taxon>Cuscuta subgen. Grammica</taxon>
        <taxon>Cuscuta sect. Cleistogrammica</taxon>
    </lineage>
</organism>
<evidence type="ECO:0000313" key="2">
    <source>
        <dbReference type="Proteomes" id="UP000595140"/>
    </source>
</evidence>
<dbReference type="AlphaFoldDB" id="A0A484NKW4"/>
<dbReference type="OrthoDB" id="1305893at2759"/>
<dbReference type="EMBL" id="OOIL02006792">
    <property type="protein sequence ID" value="VFR01966.1"/>
    <property type="molecule type" value="Genomic_DNA"/>
</dbReference>
<dbReference type="GO" id="GO:0003700">
    <property type="term" value="F:DNA-binding transcription factor activity"/>
    <property type="evidence" value="ECO:0007669"/>
    <property type="project" value="InterPro"/>
</dbReference>
<reference evidence="1 2" key="1">
    <citation type="submission" date="2018-04" db="EMBL/GenBank/DDBJ databases">
        <authorList>
            <person name="Vogel A."/>
        </authorList>
    </citation>
    <scope>NUCLEOTIDE SEQUENCE [LARGE SCALE GENOMIC DNA]</scope>
</reference>
<dbReference type="InterPro" id="IPR046955">
    <property type="entry name" value="PHR1-like"/>
</dbReference>
<protein>
    <recommendedName>
        <fullName evidence="3">HTH myb-type domain-containing protein</fullName>
    </recommendedName>
</protein>
<gene>
    <name evidence="1" type="ORF">CCAM_LOCUS43741</name>
</gene>
<dbReference type="PANTHER" id="PTHR31314">
    <property type="entry name" value="MYB FAMILY TRANSCRIPTION FACTOR PHL7-LIKE"/>
    <property type="match status" value="1"/>
</dbReference>
<proteinExistence type="predicted"/>
<evidence type="ECO:0000313" key="1">
    <source>
        <dbReference type="EMBL" id="VFR01966.1"/>
    </source>
</evidence>
<evidence type="ECO:0008006" key="3">
    <source>
        <dbReference type="Google" id="ProtNLM"/>
    </source>
</evidence>
<keyword evidence="2" id="KW-1185">Reference proteome</keyword>
<sequence length="138" mass="16412">MVLKLMNVKGLSISHVKSHLQMYRSKNVDHADEQHGHVMKEGAVYNFWQLPAAFDQRIMRSFRRWPYDNSWSSNSTVNYWMSTRNNMIMNRVKNKLMIFKTPMWRNLHLFSFLCLQEVEMVAAIDDGAKVVRVEGRWC</sequence>
<accession>A0A484NKW4</accession>
<dbReference type="Gene3D" id="1.10.10.60">
    <property type="entry name" value="Homeodomain-like"/>
    <property type="match status" value="1"/>
</dbReference>
<dbReference type="PANTHER" id="PTHR31314:SF164">
    <property type="entry name" value="HTH MYB-TYPE DOMAIN-CONTAINING PROTEIN"/>
    <property type="match status" value="1"/>
</dbReference>
<dbReference type="Proteomes" id="UP000595140">
    <property type="component" value="Unassembled WGS sequence"/>
</dbReference>
<name>A0A484NKW4_9ASTE</name>